<dbReference type="Gramene" id="TraesSYM2D03G01159560.1">
    <property type="protein sequence ID" value="TraesSYM2D03G01159560.1"/>
    <property type="gene ID" value="TraesSYM2D03G01159560"/>
</dbReference>
<dbReference type="OMA" id="CPYEISK"/>
<sequence>MVDRTYYTDGSELTYKEKTHLVGFCTDIENYNIYNQTPHHYGPPYVPLVHVLNYGNYYGDTLIIPEDCMPHLMYQNGRLDVLNIQPGHPTNLNCPYRISKRSGDMQIKE</sequence>
<dbReference type="Gramene" id="TraesARI2D03G01160980.1">
    <property type="protein sequence ID" value="TraesARI2D03G01160980.1"/>
    <property type="gene ID" value="TraesARI2D03G01160980"/>
</dbReference>
<evidence type="ECO:0000313" key="1">
    <source>
        <dbReference type="EnsemblPlants" id="TraesCS2D02G197700.1"/>
    </source>
</evidence>
<dbReference type="Proteomes" id="UP000019116">
    <property type="component" value="Chromosome 2D"/>
</dbReference>
<dbReference type="Gramene" id="TraesCS2D02G197700.1">
    <property type="protein sequence ID" value="TraesCS2D02G197700.1"/>
    <property type="gene ID" value="TraesCS2D02G197700"/>
</dbReference>
<dbReference type="Gramene" id="TraesSTA2D03G01133680.1">
    <property type="protein sequence ID" value="TraesSTA2D03G01133680.1"/>
    <property type="gene ID" value="TraesSTA2D03G01133680"/>
</dbReference>
<name>A0A3B6DDD8_WHEAT</name>
<dbReference type="Gramene" id="TraesNOR2D03G01161110.1">
    <property type="protein sequence ID" value="TraesNOR2D03G01161110.1"/>
    <property type="gene ID" value="TraesNOR2D03G01161110"/>
</dbReference>
<keyword evidence="2" id="KW-1185">Reference proteome</keyword>
<dbReference type="Gramene" id="TraesCS2D03G0412200.1">
    <property type="protein sequence ID" value="TraesCS2D03G0412200.1.CDS"/>
    <property type="gene ID" value="TraesCS2D03G0412200"/>
</dbReference>
<protein>
    <submittedName>
        <fullName evidence="1">Uncharacterized protein</fullName>
    </submittedName>
</protein>
<dbReference type="Gramene" id="TraesJAG2D03G01151640.1">
    <property type="protein sequence ID" value="TraesJAG2D03G01151640.1"/>
    <property type="gene ID" value="TraesJAG2D03G01151640"/>
</dbReference>
<organism evidence="1">
    <name type="scientific">Triticum aestivum</name>
    <name type="common">Wheat</name>
    <dbReference type="NCBI Taxonomy" id="4565"/>
    <lineage>
        <taxon>Eukaryota</taxon>
        <taxon>Viridiplantae</taxon>
        <taxon>Streptophyta</taxon>
        <taxon>Embryophyta</taxon>
        <taxon>Tracheophyta</taxon>
        <taxon>Spermatophyta</taxon>
        <taxon>Magnoliopsida</taxon>
        <taxon>Liliopsida</taxon>
        <taxon>Poales</taxon>
        <taxon>Poaceae</taxon>
        <taxon>BOP clade</taxon>
        <taxon>Pooideae</taxon>
        <taxon>Triticodae</taxon>
        <taxon>Triticeae</taxon>
        <taxon>Triticinae</taxon>
        <taxon>Triticum</taxon>
    </lineage>
</organism>
<dbReference type="Gramene" id="TraesMAC2D03G01143300.1">
    <property type="protein sequence ID" value="TraesMAC2D03G01143300.1"/>
    <property type="gene ID" value="TraesMAC2D03G01143300"/>
</dbReference>
<accession>A0A3B6DDD8</accession>
<dbReference type="Gramene" id="TraesLAC2D03G01096670.1">
    <property type="protein sequence ID" value="TraesLAC2D03G01096670.1"/>
    <property type="gene ID" value="TraesLAC2D03G01096670"/>
</dbReference>
<evidence type="ECO:0000313" key="2">
    <source>
        <dbReference type="Proteomes" id="UP000019116"/>
    </source>
</evidence>
<proteinExistence type="predicted"/>
<reference evidence="1" key="1">
    <citation type="submission" date="2018-08" db="EMBL/GenBank/DDBJ databases">
        <authorList>
            <person name="Rossello M."/>
        </authorList>
    </citation>
    <scope>NUCLEOTIDE SEQUENCE [LARGE SCALE GENOMIC DNA]</scope>
    <source>
        <strain evidence="1">cv. Chinese Spring</strain>
    </source>
</reference>
<dbReference type="AlphaFoldDB" id="A0A3B6DDD8"/>
<dbReference type="OrthoDB" id="697062at2759"/>
<reference evidence="1" key="2">
    <citation type="submission" date="2018-10" db="UniProtKB">
        <authorList>
            <consortium name="EnsemblPlants"/>
        </authorList>
    </citation>
    <scope>IDENTIFICATION</scope>
</reference>
<dbReference type="EnsemblPlants" id="TraesCS2D02G197700.1">
    <property type="protein sequence ID" value="TraesCS2D02G197700.1"/>
    <property type="gene ID" value="TraesCS2D02G197700"/>
</dbReference>
<dbReference type="Gramene" id="TraesLDM2D03G01145700.1">
    <property type="protein sequence ID" value="TraesLDM2D03G01145700.1"/>
    <property type="gene ID" value="TraesLDM2D03G01145700"/>
</dbReference>
<dbReference type="Gramene" id="TraesJUL2D03G01151270.1">
    <property type="protein sequence ID" value="TraesJUL2D03G01151270.1"/>
    <property type="gene ID" value="TraesJUL2D03G01151270"/>
</dbReference>